<comment type="similarity">
    <text evidence="3">Belongs to the HARBI1 family.</text>
</comment>
<dbReference type="GO" id="GO:0004518">
    <property type="term" value="F:nuclease activity"/>
    <property type="evidence" value="ECO:0007669"/>
    <property type="project" value="UniProtKB-KW"/>
</dbReference>
<dbReference type="STRING" id="1194695.A0A5D3BAK7"/>
<dbReference type="OrthoDB" id="1851308at2759"/>
<evidence type="ECO:0000256" key="5">
    <source>
        <dbReference type="ARBA" id="ARBA00022723"/>
    </source>
</evidence>
<dbReference type="Proteomes" id="UP000321947">
    <property type="component" value="Unassembled WGS sequence"/>
</dbReference>
<dbReference type="EMBL" id="SSTE01008974">
    <property type="protein sequence ID" value="KAA0054050.1"/>
    <property type="molecule type" value="Genomic_DNA"/>
</dbReference>
<evidence type="ECO:0000313" key="10">
    <source>
        <dbReference type="EMBL" id="TYJ96872.1"/>
    </source>
</evidence>
<evidence type="ECO:0000256" key="1">
    <source>
        <dbReference type="ARBA" id="ARBA00001968"/>
    </source>
</evidence>
<dbReference type="AlphaFoldDB" id="A0A5D3BAK7"/>
<evidence type="ECO:0000256" key="4">
    <source>
        <dbReference type="ARBA" id="ARBA00022722"/>
    </source>
</evidence>
<evidence type="ECO:0000256" key="6">
    <source>
        <dbReference type="ARBA" id="ARBA00022801"/>
    </source>
</evidence>
<evidence type="ECO:0000256" key="2">
    <source>
        <dbReference type="ARBA" id="ARBA00004123"/>
    </source>
</evidence>
<keyword evidence="4" id="KW-0540">Nuclease</keyword>
<accession>A0A5D3BAK7</accession>
<dbReference type="PANTHER" id="PTHR22930:SF281">
    <property type="entry name" value="NUCLEASE"/>
    <property type="match status" value="1"/>
</dbReference>
<name>A0A5D3BAK7_CUCMM</name>
<evidence type="ECO:0000313" key="12">
    <source>
        <dbReference type="Proteomes" id="UP000321947"/>
    </source>
</evidence>
<dbReference type="InterPro" id="IPR027806">
    <property type="entry name" value="HARBI1_dom"/>
</dbReference>
<evidence type="ECO:0000313" key="9">
    <source>
        <dbReference type="EMBL" id="KAA0054050.1"/>
    </source>
</evidence>
<comment type="cofactor">
    <cofactor evidence="1">
        <name>a divalent metal cation</name>
        <dbReference type="ChEBI" id="CHEBI:60240"/>
    </cofactor>
</comment>
<gene>
    <name evidence="10" type="ORF">E5676_scaffold10G00290</name>
    <name evidence="9" type="ORF">E6C27_scaffold318G001200</name>
</gene>
<evidence type="ECO:0000313" key="11">
    <source>
        <dbReference type="Proteomes" id="UP000321393"/>
    </source>
</evidence>
<evidence type="ECO:0000256" key="3">
    <source>
        <dbReference type="ARBA" id="ARBA00006958"/>
    </source>
</evidence>
<dbReference type="PANTHER" id="PTHR22930">
    <property type="match status" value="1"/>
</dbReference>
<dbReference type="Pfam" id="PF13359">
    <property type="entry name" value="DDE_Tnp_4"/>
    <property type="match status" value="1"/>
</dbReference>
<organism evidence="10 12">
    <name type="scientific">Cucumis melo var. makuwa</name>
    <name type="common">Oriental melon</name>
    <dbReference type="NCBI Taxonomy" id="1194695"/>
    <lineage>
        <taxon>Eukaryota</taxon>
        <taxon>Viridiplantae</taxon>
        <taxon>Streptophyta</taxon>
        <taxon>Embryophyta</taxon>
        <taxon>Tracheophyta</taxon>
        <taxon>Spermatophyta</taxon>
        <taxon>Magnoliopsida</taxon>
        <taxon>eudicotyledons</taxon>
        <taxon>Gunneridae</taxon>
        <taxon>Pentapetalae</taxon>
        <taxon>rosids</taxon>
        <taxon>fabids</taxon>
        <taxon>Cucurbitales</taxon>
        <taxon>Cucurbitaceae</taxon>
        <taxon>Benincaseae</taxon>
        <taxon>Cucumis</taxon>
    </lineage>
</organism>
<protein>
    <submittedName>
        <fullName evidence="10">Retrotransposon protein</fullName>
    </submittedName>
</protein>
<evidence type="ECO:0000259" key="8">
    <source>
        <dbReference type="Pfam" id="PF13359"/>
    </source>
</evidence>
<reference evidence="11 12" key="1">
    <citation type="submission" date="2019-08" db="EMBL/GenBank/DDBJ databases">
        <title>Draft genome sequences of two oriental melons (Cucumis melo L. var makuwa).</title>
        <authorList>
            <person name="Kwon S.-Y."/>
        </authorList>
    </citation>
    <scope>NUCLEOTIDE SEQUENCE [LARGE SCALE GENOMIC DNA]</scope>
    <source>
        <strain evidence="12">cv. Chang Bougi</strain>
        <strain evidence="11">cv. SW 3</strain>
        <tissue evidence="10">Leaf</tissue>
    </source>
</reference>
<comment type="caution">
    <text evidence="10">The sequence shown here is derived from an EMBL/GenBank/DDBJ whole genome shotgun (WGS) entry which is preliminary data.</text>
</comment>
<keyword evidence="7" id="KW-0539">Nucleus</keyword>
<dbReference type="GO" id="GO:0016787">
    <property type="term" value="F:hydrolase activity"/>
    <property type="evidence" value="ECO:0007669"/>
    <property type="project" value="UniProtKB-KW"/>
</dbReference>
<sequence length="210" mass="24486">MTSRIASFNRNLYGSMRQYLDINLVLLVVFRLYEELIKKPVSITSNCNDQRWKCFEVDMVQVYWCVRFQYMTLIKAFLFKPENYLGVLDETYIKVNVPTTDQPTFRTHKGEMATNVLGMCDTKENFVYVLAGWEGCAVDLRSLRDVLARDNGLQVPKGYYYLCDVGYPNTKGFLAPYRGQCYHYKSGVVLEMRLKMQRSTSTWSTLQKGM</sequence>
<proteinExistence type="inferred from homology"/>
<dbReference type="Proteomes" id="UP000321393">
    <property type="component" value="Unassembled WGS sequence"/>
</dbReference>
<comment type="subcellular location">
    <subcellularLocation>
        <location evidence="2">Nucleus</location>
    </subcellularLocation>
</comment>
<dbReference type="GO" id="GO:0046872">
    <property type="term" value="F:metal ion binding"/>
    <property type="evidence" value="ECO:0007669"/>
    <property type="project" value="UniProtKB-KW"/>
</dbReference>
<dbReference type="EMBL" id="SSTD01019198">
    <property type="protein sequence ID" value="TYJ96872.1"/>
    <property type="molecule type" value="Genomic_DNA"/>
</dbReference>
<keyword evidence="6" id="KW-0378">Hydrolase</keyword>
<dbReference type="GO" id="GO:0005634">
    <property type="term" value="C:nucleus"/>
    <property type="evidence" value="ECO:0007669"/>
    <property type="project" value="UniProtKB-SubCell"/>
</dbReference>
<dbReference type="InterPro" id="IPR045249">
    <property type="entry name" value="HARBI1-like"/>
</dbReference>
<keyword evidence="5" id="KW-0479">Metal-binding</keyword>
<feature type="domain" description="DDE Tnp4" evidence="8">
    <location>
        <begin position="89"/>
        <end position="179"/>
    </location>
</feature>
<evidence type="ECO:0000256" key="7">
    <source>
        <dbReference type="ARBA" id="ARBA00023242"/>
    </source>
</evidence>